<feature type="domain" description="PAC" evidence="13">
    <location>
        <begin position="355"/>
        <end position="407"/>
    </location>
</feature>
<dbReference type="InterPro" id="IPR036890">
    <property type="entry name" value="HATPase_C_sf"/>
</dbReference>
<keyword evidence="9" id="KW-0129">CBS domain</keyword>
<dbReference type="InterPro" id="IPR000644">
    <property type="entry name" value="CBS_dom"/>
</dbReference>
<evidence type="ECO:0000313" key="16">
    <source>
        <dbReference type="Proteomes" id="UP000631421"/>
    </source>
</evidence>
<evidence type="ECO:0000256" key="8">
    <source>
        <dbReference type="ARBA" id="ARBA00074306"/>
    </source>
</evidence>
<dbReference type="GO" id="GO:0005886">
    <property type="term" value="C:plasma membrane"/>
    <property type="evidence" value="ECO:0007669"/>
    <property type="project" value="TreeGrafter"/>
</dbReference>
<dbReference type="InterPro" id="IPR005467">
    <property type="entry name" value="His_kinase_dom"/>
</dbReference>
<evidence type="ECO:0000313" key="15">
    <source>
        <dbReference type="EMBL" id="MBD2152414.1"/>
    </source>
</evidence>
<dbReference type="PROSITE" id="PS50113">
    <property type="entry name" value="PAC"/>
    <property type="match status" value="1"/>
</dbReference>
<dbReference type="SUPFAM" id="SSF47384">
    <property type="entry name" value="Homodimeric domain of signal transducing histidine kinase"/>
    <property type="match status" value="1"/>
</dbReference>
<reference evidence="15" key="1">
    <citation type="journal article" date="2015" name="ISME J.">
        <title>Draft Genome Sequence of Streptomyces incarnatus NRRL8089, which Produces the Nucleoside Antibiotic Sinefungin.</title>
        <authorList>
            <person name="Oshima K."/>
            <person name="Hattori M."/>
            <person name="Shimizu H."/>
            <person name="Fukuda K."/>
            <person name="Nemoto M."/>
            <person name="Inagaki K."/>
            <person name="Tamura T."/>
        </authorList>
    </citation>
    <scope>NUCLEOTIDE SEQUENCE</scope>
    <source>
        <strain evidence="15">FACHB-1277</strain>
    </source>
</reference>
<dbReference type="PANTHER" id="PTHR43047">
    <property type="entry name" value="TWO-COMPONENT HISTIDINE PROTEIN KINASE"/>
    <property type="match status" value="1"/>
</dbReference>
<dbReference type="PANTHER" id="PTHR43047:SF63">
    <property type="entry name" value="HISTIDINE KINASE"/>
    <property type="match status" value="1"/>
</dbReference>
<dbReference type="Pfam" id="PF02518">
    <property type="entry name" value="HATPase_c"/>
    <property type="match status" value="1"/>
</dbReference>
<name>A0A926UWM0_9CYAN</name>
<dbReference type="PROSITE" id="PS51371">
    <property type="entry name" value="CBS"/>
    <property type="match status" value="1"/>
</dbReference>
<evidence type="ECO:0000256" key="3">
    <source>
        <dbReference type="ARBA" id="ARBA00012438"/>
    </source>
</evidence>
<dbReference type="CDD" id="cd00082">
    <property type="entry name" value="HisKA"/>
    <property type="match status" value="1"/>
</dbReference>
<dbReference type="FunFam" id="3.30.565.10:FF:000010">
    <property type="entry name" value="Sensor histidine kinase RcsC"/>
    <property type="match status" value="1"/>
</dbReference>
<dbReference type="FunFam" id="1.10.287.130:FF:000145">
    <property type="entry name" value="Sensory transduction histidine kinase"/>
    <property type="match status" value="1"/>
</dbReference>
<evidence type="ECO:0000259" key="11">
    <source>
        <dbReference type="PROSITE" id="PS50109"/>
    </source>
</evidence>
<dbReference type="GO" id="GO:0009927">
    <property type="term" value="F:histidine phosphotransfer kinase activity"/>
    <property type="evidence" value="ECO:0007669"/>
    <property type="project" value="TreeGrafter"/>
</dbReference>
<dbReference type="InterPro" id="IPR003661">
    <property type="entry name" value="HisK_dim/P_dom"/>
</dbReference>
<dbReference type="InterPro" id="IPR013655">
    <property type="entry name" value="PAS_fold_3"/>
</dbReference>
<keyword evidence="4" id="KW-0597">Phosphoprotein</keyword>
<dbReference type="SMART" id="SM00086">
    <property type="entry name" value="PAC"/>
    <property type="match status" value="2"/>
</dbReference>
<sequence length="819" mass="91886">MLTSPSIYLDMAIDRQPIVIASQTLVISAIKQMNQAIATAAVNESGDLPLLEARAGYVLVVDFAEKGLVSGIFSNWDVLRLLENGADLHQLTLGEVTQPIGIVVQRSQISDLPSVQRLMEQFHCRYIPILDDSQRILGVISQASMMWANQKLTEARLSNAEAQKTAILTAMPDLIYRISDQGIYLESFASNYVTDLLPATVDPISKHLNDVLPKHLADRKMQAIQRAIATDTIQSFEQHWVLEQGIQYEEVQVVKVNDQEALTIIRNISDRKQAELALRESEMRFRSMFDHAAVAIGIANIAGKHIANNPAMCQMLGYSESELRCFTFQEITHPDDLDSDLFHYQQLLNGNIDRYHIEKRFRHKNGEFIWGLMSVSLVRDSNNKPLYDIALIQNINELKATQQQLSTINQELELKIQQRTADLAESELRKRQILNAIPDLLLRLKRDGTCLDCIMPKTPDQGGFIFIKQHISEVLSPEIIAEQMAAFDRAIATGEVQIYEHKLEKHGKWIYEEVRVSPCGADEVLVLIRNISDRKQAEANLQMTNEKLIATNHELERMTRLKDEFLATMSHELRTPLNAIMGISEGLMDEVFGKLNSKQLSSLATVRKSGAHLLELINDILDVAKIEAGMFTLDLSAVCLELLCSSTVNFIKHLATRKNIKLSLHIDPLTPAMITVDERRMRQILINLLSNAVKFTPAQGKVNLDVQMISMSLVRDHDDHFCAANEAIANVDLSEANGQIHEIWFTVSDTGIGIAESDVDKLFQPFVQIDSNLNRQYAGTGLGLNLVKRLTELHGGHVSVSSQLDQGSSFIVKIPLLQT</sequence>
<dbReference type="Gene3D" id="3.10.580.10">
    <property type="entry name" value="CBS-domain"/>
    <property type="match status" value="1"/>
</dbReference>
<comment type="caution">
    <text evidence="15">The sequence shown here is derived from an EMBL/GenBank/DDBJ whole genome shotgun (WGS) entry which is preliminary data.</text>
</comment>
<dbReference type="NCBIfam" id="TIGR00229">
    <property type="entry name" value="sensory_box"/>
    <property type="match status" value="1"/>
</dbReference>
<dbReference type="InterPro" id="IPR003594">
    <property type="entry name" value="HATPase_dom"/>
</dbReference>
<dbReference type="InterPro" id="IPR001610">
    <property type="entry name" value="PAC"/>
</dbReference>
<feature type="domain" description="PAS" evidence="12">
    <location>
        <begin position="281"/>
        <end position="351"/>
    </location>
</feature>
<dbReference type="InterPro" id="IPR000700">
    <property type="entry name" value="PAS-assoc_C"/>
</dbReference>
<keyword evidence="6" id="KW-0418">Kinase</keyword>
<dbReference type="AlphaFoldDB" id="A0A926UWM0"/>
<dbReference type="SUPFAM" id="SSF55785">
    <property type="entry name" value="PYP-like sensor domain (PAS domain)"/>
    <property type="match status" value="3"/>
</dbReference>
<dbReference type="SMART" id="SM00388">
    <property type="entry name" value="HisKA"/>
    <property type="match status" value="1"/>
</dbReference>
<feature type="coiled-coil region" evidence="10">
    <location>
        <begin position="395"/>
        <end position="429"/>
    </location>
</feature>
<evidence type="ECO:0000259" key="13">
    <source>
        <dbReference type="PROSITE" id="PS50113"/>
    </source>
</evidence>
<evidence type="ECO:0000259" key="14">
    <source>
        <dbReference type="PROSITE" id="PS51371"/>
    </source>
</evidence>
<comment type="similarity">
    <text evidence="2">In the N-terminal section; belongs to the phytochrome family.</text>
</comment>
<dbReference type="SMART" id="SM00387">
    <property type="entry name" value="HATPase_c"/>
    <property type="match status" value="1"/>
</dbReference>
<keyword evidence="7" id="KW-0902">Two-component regulatory system</keyword>
<feature type="domain" description="Histidine kinase" evidence="11">
    <location>
        <begin position="568"/>
        <end position="818"/>
    </location>
</feature>
<evidence type="ECO:0000256" key="6">
    <source>
        <dbReference type="ARBA" id="ARBA00022777"/>
    </source>
</evidence>
<dbReference type="Pfam" id="PF00512">
    <property type="entry name" value="HisKA"/>
    <property type="match status" value="1"/>
</dbReference>
<evidence type="ECO:0000256" key="9">
    <source>
        <dbReference type="PROSITE-ProRule" id="PRU00703"/>
    </source>
</evidence>
<dbReference type="SUPFAM" id="SSF55874">
    <property type="entry name" value="ATPase domain of HSP90 chaperone/DNA topoisomerase II/histidine kinase"/>
    <property type="match status" value="1"/>
</dbReference>
<protein>
    <recommendedName>
        <fullName evidence="8">Circadian input-output histidine kinase CikA</fullName>
        <ecNumber evidence="3">2.7.13.3</ecNumber>
    </recommendedName>
</protein>
<dbReference type="InterPro" id="IPR000014">
    <property type="entry name" value="PAS"/>
</dbReference>
<feature type="domain" description="CBS" evidence="14">
    <location>
        <begin position="13"/>
        <end position="88"/>
    </location>
</feature>
<evidence type="ECO:0000256" key="7">
    <source>
        <dbReference type="ARBA" id="ARBA00023012"/>
    </source>
</evidence>
<dbReference type="InterPro" id="IPR035965">
    <property type="entry name" value="PAS-like_dom_sf"/>
</dbReference>
<evidence type="ECO:0000256" key="10">
    <source>
        <dbReference type="SAM" id="Coils"/>
    </source>
</evidence>
<dbReference type="InterPro" id="IPR004358">
    <property type="entry name" value="Sig_transdc_His_kin-like_C"/>
</dbReference>
<keyword evidence="10" id="KW-0175">Coiled coil</keyword>
<dbReference type="InterPro" id="IPR046342">
    <property type="entry name" value="CBS_dom_sf"/>
</dbReference>
<keyword evidence="16" id="KW-1185">Reference proteome</keyword>
<dbReference type="RefSeq" id="WP_190352887.1">
    <property type="nucleotide sequence ID" value="NZ_JACJPY010000103.1"/>
</dbReference>
<dbReference type="SUPFAM" id="SSF54631">
    <property type="entry name" value="CBS-domain pair"/>
    <property type="match status" value="1"/>
</dbReference>
<dbReference type="InterPro" id="IPR036097">
    <property type="entry name" value="HisK_dim/P_sf"/>
</dbReference>
<dbReference type="Gene3D" id="3.30.450.20">
    <property type="entry name" value="PAS domain"/>
    <property type="match status" value="3"/>
</dbReference>
<dbReference type="EMBL" id="JACJPY010000103">
    <property type="protein sequence ID" value="MBD2152414.1"/>
    <property type="molecule type" value="Genomic_DNA"/>
</dbReference>
<dbReference type="Gene3D" id="1.10.287.130">
    <property type="match status" value="1"/>
</dbReference>
<reference evidence="15" key="2">
    <citation type="submission" date="2020-08" db="EMBL/GenBank/DDBJ databases">
        <authorList>
            <person name="Chen M."/>
            <person name="Teng W."/>
            <person name="Zhao L."/>
            <person name="Hu C."/>
            <person name="Zhou Y."/>
            <person name="Han B."/>
            <person name="Song L."/>
            <person name="Shu W."/>
        </authorList>
    </citation>
    <scope>NUCLEOTIDE SEQUENCE</scope>
    <source>
        <strain evidence="15">FACHB-1277</strain>
    </source>
</reference>
<dbReference type="Pfam" id="PF08447">
    <property type="entry name" value="PAS_3"/>
    <property type="match status" value="1"/>
</dbReference>
<dbReference type="CDD" id="cd16922">
    <property type="entry name" value="HATPase_EvgS-ArcB-TorS-like"/>
    <property type="match status" value="1"/>
</dbReference>
<evidence type="ECO:0000256" key="1">
    <source>
        <dbReference type="ARBA" id="ARBA00000085"/>
    </source>
</evidence>
<dbReference type="PROSITE" id="PS50112">
    <property type="entry name" value="PAS"/>
    <property type="match status" value="1"/>
</dbReference>
<dbReference type="PRINTS" id="PR00344">
    <property type="entry name" value="BCTRLSENSOR"/>
</dbReference>
<dbReference type="Gene3D" id="3.30.565.10">
    <property type="entry name" value="Histidine kinase-like ATPase, C-terminal domain"/>
    <property type="match status" value="1"/>
</dbReference>
<evidence type="ECO:0000259" key="12">
    <source>
        <dbReference type="PROSITE" id="PS50112"/>
    </source>
</evidence>
<dbReference type="PROSITE" id="PS50109">
    <property type="entry name" value="HIS_KIN"/>
    <property type="match status" value="1"/>
</dbReference>
<keyword evidence="5" id="KW-0808">Transferase</keyword>
<dbReference type="CDD" id="cd00130">
    <property type="entry name" value="PAS"/>
    <property type="match status" value="1"/>
</dbReference>
<organism evidence="15 16">
    <name type="scientific">Pseudanabaena cinerea FACHB-1277</name>
    <dbReference type="NCBI Taxonomy" id="2949581"/>
    <lineage>
        <taxon>Bacteria</taxon>
        <taxon>Bacillati</taxon>
        <taxon>Cyanobacteriota</taxon>
        <taxon>Cyanophyceae</taxon>
        <taxon>Pseudanabaenales</taxon>
        <taxon>Pseudanabaenaceae</taxon>
        <taxon>Pseudanabaena</taxon>
        <taxon>Pseudanabaena cinerea</taxon>
    </lineage>
</organism>
<comment type="catalytic activity">
    <reaction evidence="1">
        <text>ATP + protein L-histidine = ADP + protein N-phospho-L-histidine.</text>
        <dbReference type="EC" id="2.7.13.3"/>
    </reaction>
</comment>
<evidence type="ECO:0000256" key="5">
    <source>
        <dbReference type="ARBA" id="ARBA00022679"/>
    </source>
</evidence>
<dbReference type="EC" id="2.7.13.3" evidence="3"/>
<dbReference type="GO" id="GO:0000155">
    <property type="term" value="F:phosphorelay sensor kinase activity"/>
    <property type="evidence" value="ECO:0007669"/>
    <property type="project" value="InterPro"/>
</dbReference>
<evidence type="ECO:0000256" key="4">
    <source>
        <dbReference type="ARBA" id="ARBA00022553"/>
    </source>
</evidence>
<accession>A0A926UWM0</accession>
<proteinExistence type="inferred from homology"/>
<evidence type="ECO:0000256" key="2">
    <source>
        <dbReference type="ARBA" id="ARBA00006402"/>
    </source>
</evidence>
<dbReference type="SMART" id="SM00091">
    <property type="entry name" value="PAS"/>
    <property type="match status" value="2"/>
</dbReference>
<gene>
    <name evidence="15" type="ORF">H6F44_20170</name>
</gene>
<dbReference type="Proteomes" id="UP000631421">
    <property type="component" value="Unassembled WGS sequence"/>
</dbReference>